<keyword evidence="1" id="KW-1133">Transmembrane helix</keyword>
<evidence type="ECO:0000313" key="4">
    <source>
        <dbReference type="Proteomes" id="UP000198778"/>
    </source>
</evidence>
<dbReference type="STRING" id="745820.SAMN04488053_10363"/>
<evidence type="ECO:0000259" key="2">
    <source>
        <dbReference type="Pfam" id="PF13828"/>
    </source>
</evidence>
<dbReference type="EMBL" id="FNIL01000003">
    <property type="protein sequence ID" value="SDN72869.1"/>
    <property type="molecule type" value="Genomic_DNA"/>
</dbReference>
<protein>
    <recommendedName>
        <fullName evidence="2">DUF4190 domain-containing protein</fullName>
    </recommendedName>
</protein>
<gene>
    <name evidence="3" type="ORF">SAMN04488053_10363</name>
</gene>
<accession>A0A1H0DS48</accession>
<dbReference type="Pfam" id="PF13828">
    <property type="entry name" value="DUF4190"/>
    <property type="match status" value="1"/>
</dbReference>
<sequence>MTSGSFEGKGAPPGRNTKSLVSFILGITALLTALLIGIYSLVIAVPGLIVGILALKEINENPQPGKGLAWGGIICSIATAAIQVLLLLFIFFVIA</sequence>
<dbReference type="AlphaFoldDB" id="A0A1H0DS48"/>
<dbReference type="InterPro" id="IPR025241">
    <property type="entry name" value="DUF4190"/>
</dbReference>
<keyword evidence="4" id="KW-1185">Reference proteome</keyword>
<feature type="domain" description="DUF4190" evidence="2">
    <location>
        <begin position="20"/>
        <end position="85"/>
    </location>
</feature>
<evidence type="ECO:0000256" key="1">
    <source>
        <dbReference type="SAM" id="Phobius"/>
    </source>
</evidence>
<reference evidence="4" key="1">
    <citation type="submission" date="2016-10" db="EMBL/GenBank/DDBJ databases">
        <authorList>
            <person name="Varghese N."/>
            <person name="Submissions S."/>
        </authorList>
    </citation>
    <scope>NUCLEOTIDE SEQUENCE [LARGE SCALE GENOMIC DNA]</scope>
    <source>
        <strain evidence="4">CGMCC 1.10369</strain>
    </source>
</reference>
<proteinExistence type="predicted"/>
<name>A0A1H0DS48_9BACI</name>
<feature type="transmembrane region" description="Helical" evidence="1">
    <location>
        <begin position="23"/>
        <end position="55"/>
    </location>
</feature>
<dbReference type="RefSeq" id="WP_090841954.1">
    <property type="nucleotide sequence ID" value="NZ_FNIL01000003.1"/>
</dbReference>
<evidence type="ECO:0000313" key="3">
    <source>
        <dbReference type="EMBL" id="SDN72869.1"/>
    </source>
</evidence>
<dbReference type="Proteomes" id="UP000198778">
    <property type="component" value="Unassembled WGS sequence"/>
</dbReference>
<keyword evidence="1" id="KW-0472">Membrane</keyword>
<keyword evidence="1" id="KW-0812">Transmembrane</keyword>
<feature type="transmembrane region" description="Helical" evidence="1">
    <location>
        <begin position="67"/>
        <end position="94"/>
    </location>
</feature>
<organism evidence="3 4">
    <name type="scientific">Alkalicoccus daliensis</name>
    <dbReference type="NCBI Taxonomy" id="745820"/>
    <lineage>
        <taxon>Bacteria</taxon>
        <taxon>Bacillati</taxon>
        <taxon>Bacillota</taxon>
        <taxon>Bacilli</taxon>
        <taxon>Bacillales</taxon>
        <taxon>Bacillaceae</taxon>
        <taxon>Alkalicoccus</taxon>
    </lineage>
</organism>